<organism evidence="1 2">
    <name type="scientific">Ceratodon purpureus</name>
    <name type="common">Fire moss</name>
    <name type="synonym">Dicranum purpureum</name>
    <dbReference type="NCBI Taxonomy" id="3225"/>
    <lineage>
        <taxon>Eukaryota</taxon>
        <taxon>Viridiplantae</taxon>
        <taxon>Streptophyta</taxon>
        <taxon>Embryophyta</taxon>
        <taxon>Bryophyta</taxon>
        <taxon>Bryophytina</taxon>
        <taxon>Bryopsida</taxon>
        <taxon>Dicranidae</taxon>
        <taxon>Pseudoditrichales</taxon>
        <taxon>Ditrichaceae</taxon>
        <taxon>Ceratodon</taxon>
    </lineage>
</organism>
<reference evidence="1" key="1">
    <citation type="submission" date="2020-06" db="EMBL/GenBank/DDBJ databases">
        <title>WGS assembly of Ceratodon purpureus strain R40.</title>
        <authorList>
            <person name="Carey S.B."/>
            <person name="Jenkins J."/>
            <person name="Shu S."/>
            <person name="Lovell J.T."/>
            <person name="Sreedasyam A."/>
            <person name="Maumus F."/>
            <person name="Tiley G.P."/>
            <person name="Fernandez-Pozo N."/>
            <person name="Barry K."/>
            <person name="Chen C."/>
            <person name="Wang M."/>
            <person name="Lipzen A."/>
            <person name="Daum C."/>
            <person name="Saski C.A."/>
            <person name="Payton A.C."/>
            <person name="Mcbreen J.C."/>
            <person name="Conrad R.E."/>
            <person name="Kollar L.M."/>
            <person name="Olsson S."/>
            <person name="Huttunen S."/>
            <person name="Landis J.B."/>
            <person name="Wickett N.J."/>
            <person name="Johnson M.G."/>
            <person name="Rensing S.A."/>
            <person name="Grimwood J."/>
            <person name="Schmutz J."/>
            <person name="Mcdaniel S.F."/>
        </authorList>
    </citation>
    <scope>NUCLEOTIDE SEQUENCE</scope>
    <source>
        <strain evidence="1">R40</strain>
    </source>
</reference>
<gene>
    <name evidence="1" type="ORF">KC19_VG284800</name>
</gene>
<dbReference type="EMBL" id="CM026426">
    <property type="protein sequence ID" value="KAG0574714.1"/>
    <property type="molecule type" value="Genomic_DNA"/>
</dbReference>
<comment type="caution">
    <text evidence="1">The sequence shown here is derived from an EMBL/GenBank/DDBJ whole genome shotgun (WGS) entry which is preliminary data.</text>
</comment>
<name>A0A8T0HUQ0_CERPU</name>
<evidence type="ECO:0000313" key="2">
    <source>
        <dbReference type="Proteomes" id="UP000822688"/>
    </source>
</evidence>
<evidence type="ECO:0000313" key="1">
    <source>
        <dbReference type="EMBL" id="KAG0574714.1"/>
    </source>
</evidence>
<proteinExistence type="predicted"/>
<sequence length="52" mass="5894">MVYSSGGHELRISDIGAGIHRCEFPIPLYPSIPSFEVCFFKYTIICNTIRLT</sequence>
<accession>A0A8T0HUQ0</accession>
<protein>
    <submittedName>
        <fullName evidence="1">Uncharacterized protein</fullName>
    </submittedName>
</protein>
<keyword evidence="2" id="KW-1185">Reference proteome</keyword>
<dbReference type="Proteomes" id="UP000822688">
    <property type="component" value="Chromosome V"/>
</dbReference>
<dbReference type="AlphaFoldDB" id="A0A8T0HUQ0"/>
<dbReference type="EMBL" id="CM026426">
    <property type="protein sequence ID" value="KAG0574713.1"/>
    <property type="molecule type" value="Genomic_DNA"/>
</dbReference>